<sequence length="119" mass="13112">MLPSPSRFGHPRPVSANPVTPPFLFLFLSPVPLHGRSLPPRSGVRLGHMLRTAGTQSRCCRCFKPVAPCRWLNAVTHALVKMCMKASPCLLWDYRHSVRGMSQAGRITHRSGAAGKVKN</sequence>
<name>A0AAN8DDX7_CHAGU</name>
<accession>A0AAN8DDX7</accession>
<reference evidence="1 2" key="1">
    <citation type="journal article" date="2023" name="Mol. Biol. Evol.">
        <title>Genomics of Secondarily Temperate Adaptation in the Only Non-Antarctic Icefish.</title>
        <authorList>
            <person name="Rivera-Colon A.G."/>
            <person name="Rayamajhi N."/>
            <person name="Minhas B.F."/>
            <person name="Madrigal G."/>
            <person name="Bilyk K.T."/>
            <person name="Yoon V."/>
            <person name="Hune M."/>
            <person name="Gregory S."/>
            <person name="Cheng C.H.C."/>
            <person name="Catchen J.M."/>
        </authorList>
    </citation>
    <scope>NUCLEOTIDE SEQUENCE [LARGE SCALE GENOMIC DNA]</scope>
    <source>
        <tissue evidence="1">White muscle</tissue>
    </source>
</reference>
<dbReference type="AlphaFoldDB" id="A0AAN8DDX7"/>
<protein>
    <submittedName>
        <fullName evidence="1">Uncharacterized protein</fullName>
    </submittedName>
</protein>
<evidence type="ECO:0000313" key="2">
    <source>
        <dbReference type="Proteomes" id="UP001331515"/>
    </source>
</evidence>
<dbReference type="EMBL" id="JAURVH010001523">
    <property type="protein sequence ID" value="KAK5920420.1"/>
    <property type="molecule type" value="Genomic_DNA"/>
</dbReference>
<proteinExistence type="predicted"/>
<keyword evidence="2" id="KW-1185">Reference proteome</keyword>
<evidence type="ECO:0000313" key="1">
    <source>
        <dbReference type="EMBL" id="KAK5920420.1"/>
    </source>
</evidence>
<comment type="caution">
    <text evidence="1">The sequence shown here is derived from an EMBL/GenBank/DDBJ whole genome shotgun (WGS) entry which is preliminary data.</text>
</comment>
<dbReference type="Proteomes" id="UP001331515">
    <property type="component" value="Unassembled WGS sequence"/>
</dbReference>
<organism evidence="1 2">
    <name type="scientific">Champsocephalus gunnari</name>
    <name type="common">Mackerel icefish</name>
    <dbReference type="NCBI Taxonomy" id="52237"/>
    <lineage>
        <taxon>Eukaryota</taxon>
        <taxon>Metazoa</taxon>
        <taxon>Chordata</taxon>
        <taxon>Craniata</taxon>
        <taxon>Vertebrata</taxon>
        <taxon>Euteleostomi</taxon>
        <taxon>Actinopterygii</taxon>
        <taxon>Neopterygii</taxon>
        <taxon>Teleostei</taxon>
        <taxon>Neoteleostei</taxon>
        <taxon>Acanthomorphata</taxon>
        <taxon>Eupercaria</taxon>
        <taxon>Perciformes</taxon>
        <taxon>Notothenioidei</taxon>
        <taxon>Channichthyidae</taxon>
        <taxon>Champsocephalus</taxon>
    </lineage>
</organism>
<gene>
    <name evidence="1" type="ORF">CgunFtcFv8_024232</name>
</gene>